<dbReference type="AlphaFoldDB" id="A0A412Y794"/>
<dbReference type="Pfam" id="PF00534">
    <property type="entry name" value="Glycos_transf_1"/>
    <property type="match status" value="1"/>
</dbReference>
<sequence>MNILFLVRLWPEFGGGETVTRSLANEFEKRGHNVHVVYFVDSKISNFAMLDDRVVSYRIDNVKCDQNSYDVSMAKFVNQQICNYIRQNSVEIVINQWVPLEYTTSIKIKTSAKVVKCLHTSFYNRISIGYRLSKLLKPEIKHGSIFANTIKEVVKILIAPFYEYFLEKKAIQEVEQYFPYIDKYIFLSTQFLNQYLEVSNHYNYKEKVFAISNPLSQKEYYQYEPNSKEKIVLIVGRLEESCKNISRAIRAWANVEKDSKSRFSEWKLQIVGDGSSKLEYETLVSNLNLKKVEFLGFQDPVPYYKNASIFLMTSSLEGFGMTLVEAQHYGVVPIVMDSFLSLHDIIINEENGLIIPNGDISAFTKALFRLMEDDKLWQKLSYKSLQTCKQFDVTTIADKWDILFNELESNKNKYDYTM</sequence>
<proteinExistence type="predicted"/>
<dbReference type="Proteomes" id="UP000286270">
    <property type="component" value="Unassembled WGS sequence"/>
</dbReference>
<dbReference type="EMBL" id="QRZH01000009">
    <property type="protein sequence ID" value="RGV53194.1"/>
    <property type="molecule type" value="Genomic_DNA"/>
</dbReference>
<evidence type="ECO:0000313" key="3">
    <source>
        <dbReference type="Proteomes" id="UP000286270"/>
    </source>
</evidence>
<dbReference type="GO" id="GO:0016757">
    <property type="term" value="F:glycosyltransferase activity"/>
    <property type="evidence" value="ECO:0007669"/>
    <property type="project" value="InterPro"/>
</dbReference>
<feature type="domain" description="Glycosyl transferase family 1" evidence="1">
    <location>
        <begin position="223"/>
        <end position="383"/>
    </location>
</feature>
<evidence type="ECO:0000313" key="2">
    <source>
        <dbReference type="EMBL" id="RGV53194.1"/>
    </source>
</evidence>
<dbReference type="Gene3D" id="3.40.50.2000">
    <property type="entry name" value="Glycogen Phosphorylase B"/>
    <property type="match status" value="2"/>
</dbReference>
<accession>A0A412Y794</accession>
<dbReference type="SUPFAM" id="SSF53756">
    <property type="entry name" value="UDP-Glycosyltransferase/glycogen phosphorylase"/>
    <property type="match status" value="1"/>
</dbReference>
<protein>
    <submittedName>
        <fullName evidence="2">Glycosyltransferase family 4 protein</fullName>
    </submittedName>
</protein>
<comment type="caution">
    <text evidence="2">The sequence shown here is derived from an EMBL/GenBank/DDBJ whole genome shotgun (WGS) entry which is preliminary data.</text>
</comment>
<keyword evidence="2" id="KW-0808">Transferase</keyword>
<reference evidence="2 3" key="1">
    <citation type="submission" date="2018-08" db="EMBL/GenBank/DDBJ databases">
        <title>A genome reference for cultivated species of the human gut microbiota.</title>
        <authorList>
            <person name="Zou Y."/>
            <person name="Xue W."/>
            <person name="Luo G."/>
        </authorList>
    </citation>
    <scope>NUCLEOTIDE SEQUENCE [LARGE SCALE GENOMIC DNA]</scope>
    <source>
        <strain evidence="2 3">AF14-26</strain>
    </source>
</reference>
<organism evidence="2 3">
    <name type="scientific">Bacteroides fragilis</name>
    <dbReference type="NCBI Taxonomy" id="817"/>
    <lineage>
        <taxon>Bacteria</taxon>
        <taxon>Pseudomonadati</taxon>
        <taxon>Bacteroidota</taxon>
        <taxon>Bacteroidia</taxon>
        <taxon>Bacteroidales</taxon>
        <taxon>Bacteroidaceae</taxon>
        <taxon>Bacteroides</taxon>
    </lineage>
</organism>
<evidence type="ECO:0000259" key="1">
    <source>
        <dbReference type="Pfam" id="PF00534"/>
    </source>
</evidence>
<name>A0A412Y794_BACFG</name>
<dbReference type="PANTHER" id="PTHR12526:SF628">
    <property type="entry name" value="MANNOSYLGLUCOSYLGLYCERATE SYNTHASE"/>
    <property type="match status" value="1"/>
</dbReference>
<dbReference type="InterPro" id="IPR001296">
    <property type="entry name" value="Glyco_trans_1"/>
</dbReference>
<dbReference type="RefSeq" id="WP_122142718.1">
    <property type="nucleotide sequence ID" value="NZ_JADNBK010000004.1"/>
</dbReference>
<dbReference type="PANTHER" id="PTHR12526">
    <property type="entry name" value="GLYCOSYLTRANSFERASE"/>
    <property type="match status" value="1"/>
</dbReference>
<gene>
    <name evidence="2" type="ORF">DWW08_12395</name>
</gene>